<feature type="domain" description="Apple" evidence="2">
    <location>
        <begin position="565"/>
        <end position="653"/>
    </location>
</feature>
<sequence length="793" mass="87858">MSKPSTLKPLPTGRSLADIEDEMETDTRMISTTRAMNNEITEDNPPFAVTQSLITALSTASMNTASTQPTTILKTIPTTDADEILMTMTTPQTRTTKPKGLSHATFTGTTYGSIPSRDESTTFGASTTPFDRNDENRVEVDHDHYIVAGTKIYVDSRIDGAHITREDNPFEEDPPSDPFAIEREFRKSRKVHGTRNRRVNAAKGLPGIKRTRGFVKSVMIRKIGEDIDMPSNAKMIKNGNGKMVERRETMRAGKKITVVLSNPALYGHDLIAKPGSVVNGKIVDENGILRTKTGGKASKSHAVRTEIRSPHSPDETLVPFIQNSILIDSDKNELVLPPLTTDDELNEELLEEMRRAQVLEGDTERIDMQVTPMKTTAEKLAESCFAARRHTLLVGVDSIERKTGVSHLDCLRLCSDSSKDCQSIVYHDIFSVCDMFDARDGVGKAELLPATGKYYYEPIKEVKNCMDTSCSAGEEPLFARSQAMRNPYPLQSDLVLRLNEDDCVFVCLTNSTLDSKEVSCATVQFDAFMQQCILSPSPTAHPLTRSISSNFYEKLCVSMSSARLCSGGTVDRRSQYILLGFLRDARTMPSPAACLDTCITASTNLGFQCYSVMYYYEEEKLNCILNDASAVTQPAALKKEDEIAVDYFGVDECFGMKEAESNRRPTSKNAQIAKEGDENTEDASSLEMFQFFNHHKMRSLPQNHTIFQTLVPKCLLPSALSWSISSAGTSRGGRTMRCGVGGLAGEACRAADIPLEVLEETSLKGQFHPKSNEMIENRRFYDISSKFATQISW</sequence>
<accession>A0A2A2LN52</accession>
<dbReference type="SMART" id="SM00473">
    <property type="entry name" value="PAN_AP"/>
    <property type="match status" value="3"/>
</dbReference>
<dbReference type="GO" id="GO:0009653">
    <property type="term" value="P:anatomical structure morphogenesis"/>
    <property type="evidence" value="ECO:0007669"/>
    <property type="project" value="TreeGrafter"/>
</dbReference>
<gene>
    <name evidence="3" type="ORF">WR25_15409</name>
</gene>
<feature type="domain" description="Apple" evidence="2">
    <location>
        <begin position="470"/>
        <end position="556"/>
    </location>
</feature>
<evidence type="ECO:0000313" key="4">
    <source>
        <dbReference type="Proteomes" id="UP000218231"/>
    </source>
</evidence>
<dbReference type="SUPFAM" id="SSF57414">
    <property type="entry name" value="Hairpin loop containing domain-like"/>
    <property type="match status" value="2"/>
</dbReference>
<dbReference type="PROSITE" id="PS50948">
    <property type="entry name" value="PAN"/>
    <property type="match status" value="3"/>
</dbReference>
<dbReference type="Gene3D" id="3.50.4.10">
    <property type="entry name" value="Hepatocyte Growth Factor"/>
    <property type="match status" value="1"/>
</dbReference>
<dbReference type="OrthoDB" id="5814086at2759"/>
<organism evidence="3 4">
    <name type="scientific">Diploscapter pachys</name>
    <dbReference type="NCBI Taxonomy" id="2018661"/>
    <lineage>
        <taxon>Eukaryota</taxon>
        <taxon>Metazoa</taxon>
        <taxon>Ecdysozoa</taxon>
        <taxon>Nematoda</taxon>
        <taxon>Chromadorea</taxon>
        <taxon>Rhabditida</taxon>
        <taxon>Rhabditina</taxon>
        <taxon>Rhabditomorpha</taxon>
        <taxon>Rhabditoidea</taxon>
        <taxon>Rhabditidae</taxon>
        <taxon>Diploscapter</taxon>
    </lineage>
</organism>
<feature type="compositionally biased region" description="Polar residues" evidence="1">
    <location>
        <begin position="121"/>
        <end position="130"/>
    </location>
</feature>
<dbReference type="CDD" id="cd01099">
    <property type="entry name" value="PAN_AP_HGF"/>
    <property type="match status" value="1"/>
</dbReference>
<feature type="region of interest" description="Disordered" evidence="1">
    <location>
        <begin position="108"/>
        <end position="130"/>
    </location>
</feature>
<dbReference type="InterPro" id="IPR052774">
    <property type="entry name" value="Celegans_DevNeuronal_Protein"/>
</dbReference>
<dbReference type="InterPro" id="IPR003609">
    <property type="entry name" value="Pan_app"/>
</dbReference>
<dbReference type="Pfam" id="PF00024">
    <property type="entry name" value="PAN_1"/>
    <property type="match status" value="1"/>
</dbReference>
<dbReference type="AlphaFoldDB" id="A0A2A2LN52"/>
<reference evidence="3 4" key="1">
    <citation type="journal article" date="2017" name="Curr. Biol.">
        <title>Genome architecture and evolution of a unichromosomal asexual nematode.</title>
        <authorList>
            <person name="Fradin H."/>
            <person name="Zegar C."/>
            <person name="Gutwein M."/>
            <person name="Lucas J."/>
            <person name="Kovtun M."/>
            <person name="Corcoran D."/>
            <person name="Baugh L.R."/>
            <person name="Kiontke K."/>
            <person name="Gunsalus K."/>
            <person name="Fitch D.H."/>
            <person name="Piano F."/>
        </authorList>
    </citation>
    <scope>NUCLEOTIDE SEQUENCE [LARGE SCALE GENOMIC DNA]</scope>
    <source>
        <strain evidence="3">PF1309</strain>
    </source>
</reference>
<dbReference type="EMBL" id="LIAE01006555">
    <property type="protein sequence ID" value="PAV87646.1"/>
    <property type="molecule type" value="Genomic_DNA"/>
</dbReference>
<proteinExistence type="predicted"/>
<comment type="caution">
    <text evidence="3">The sequence shown here is derived from an EMBL/GenBank/DDBJ whole genome shotgun (WGS) entry which is preliminary data.</text>
</comment>
<dbReference type="PANTHER" id="PTHR47327:SF11">
    <property type="entry name" value="PROTEIN CBG21204"/>
    <property type="match status" value="1"/>
</dbReference>
<dbReference type="Proteomes" id="UP000218231">
    <property type="component" value="Unassembled WGS sequence"/>
</dbReference>
<evidence type="ECO:0000259" key="2">
    <source>
        <dbReference type="PROSITE" id="PS50948"/>
    </source>
</evidence>
<protein>
    <recommendedName>
        <fullName evidence="2">Apple domain-containing protein</fullName>
    </recommendedName>
</protein>
<keyword evidence="4" id="KW-1185">Reference proteome</keyword>
<feature type="domain" description="Apple" evidence="2">
    <location>
        <begin position="384"/>
        <end position="460"/>
    </location>
</feature>
<name>A0A2A2LN52_9BILA</name>
<evidence type="ECO:0000313" key="3">
    <source>
        <dbReference type="EMBL" id="PAV87646.1"/>
    </source>
</evidence>
<evidence type="ECO:0000256" key="1">
    <source>
        <dbReference type="SAM" id="MobiDB-lite"/>
    </source>
</evidence>
<dbReference type="PANTHER" id="PTHR47327">
    <property type="entry name" value="FI18240P1-RELATED"/>
    <property type="match status" value="1"/>
</dbReference>
<feature type="region of interest" description="Disordered" evidence="1">
    <location>
        <begin position="662"/>
        <end position="681"/>
    </location>
</feature>